<evidence type="ECO:0000313" key="5">
    <source>
        <dbReference type="Proteomes" id="UP000284605"/>
    </source>
</evidence>
<comment type="caution">
    <text evidence="4">The sequence shown here is derived from an EMBL/GenBank/DDBJ whole genome shotgun (WGS) entry which is preliminary data.</text>
</comment>
<dbReference type="CDD" id="cd16028">
    <property type="entry name" value="PMH"/>
    <property type="match status" value="1"/>
</dbReference>
<evidence type="ECO:0000259" key="3">
    <source>
        <dbReference type="Pfam" id="PF00884"/>
    </source>
</evidence>
<proteinExistence type="predicted"/>
<keyword evidence="2" id="KW-0378">Hydrolase</keyword>
<name>A0A418VUL4_9PROT</name>
<keyword evidence="5" id="KW-1185">Reference proteome</keyword>
<keyword evidence="1" id="KW-0479">Metal-binding</keyword>
<reference evidence="4 5" key="1">
    <citation type="submission" date="2018-09" db="EMBL/GenBank/DDBJ databases">
        <authorList>
            <person name="Zhu H."/>
        </authorList>
    </citation>
    <scope>NUCLEOTIDE SEQUENCE [LARGE SCALE GENOMIC DNA]</scope>
    <source>
        <strain evidence="4 5">K1W22B-8</strain>
    </source>
</reference>
<dbReference type="PANTHER" id="PTHR45953:SF1">
    <property type="entry name" value="IDURONATE 2-SULFATASE"/>
    <property type="match status" value="1"/>
</dbReference>
<dbReference type="Proteomes" id="UP000284605">
    <property type="component" value="Unassembled WGS sequence"/>
</dbReference>
<evidence type="ECO:0000256" key="2">
    <source>
        <dbReference type="ARBA" id="ARBA00022801"/>
    </source>
</evidence>
<dbReference type="GO" id="GO:0046872">
    <property type="term" value="F:metal ion binding"/>
    <property type="evidence" value="ECO:0007669"/>
    <property type="project" value="UniProtKB-KW"/>
</dbReference>
<organism evidence="4 5">
    <name type="scientific">Oleomonas cavernae</name>
    <dbReference type="NCBI Taxonomy" id="2320859"/>
    <lineage>
        <taxon>Bacteria</taxon>
        <taxon>Pseudomonadati</taxon>
        <taxon>Pseudomonadota</taxon>
        <taxon>Alphaproteobacteria</taxon>
        <taxon>Acetobacterales</taxon>
        <taxon>Acetobacteraceae</taxon>
        <taxon>Oleomonas</taxon>
    </lineage>
</organism>
<dbReference type="SUPFAM" id="SSF53649">
    <property type="entry name" value="Alkaline phosphatase-like"/>
    <property type="match status" value="1"/>
</dbReference>
<dbReference type="InterPro" id="IPR017850">
    <property type="entry name" value="Alkaline_phosphatase_core_sf"/>
</dbReference>
<accession>A0A418VUL4</accession>
<sequence length="502" mass="56157">MTLPHRPNVLLITADQWRGECLGVLGHMVRTPNLDALAADGALFARHYANAAPCGPSRACLLTGMYLMNHRSGTNGTPLDARFTNIALEARKLGYAPGLFGYTDTSADPRELALTDPALETYEGIMRGFDPVCHLPGHEGNWLKWLRSIGYDVPPDLGIYFPVDGYPGAEGKGPSYPPPVYPAEHSDTAFLTNELLTHLDEQGDRPWFAHLSWLRPHPPWVAPEPYNTLYDADAVPGFIRRDSREEEGRQHPWLAFQAGRAGYRAPGSELVMRQFKATYYGLMTEVDHHLGRIVAWLKASGQWERTLIVFTSDHGEQMGDHWLLGKSGYFDQSFHIPLIIRDPRAEAARGMIVRHYTEAVDVMPTILAWLGLDSPMQCDGASLMPFLAGRPPAGWRDAVHWEYDFRDIRGAAPETELGLTVETSNLAVLADEHFKYVHFAGLPPLLFDRAADPHEFHDISAEPALAPVAARYARKMLSWRMALMDRTLSHWHLGDGGPVFRR</sequence>
<dbReference type="InterPro" id="IPR000917">
    <property type="entry name" value="Sulfatase_N"/>
</dbReference>
<evidence type="ECO:0000313" key="4">
    <source>
        <dbReference type="EMBL" id="RJF80823.1"/>
    </source>
</evidence>
<dbReference type="OrthoDB" id="9795675at2"/>
<dbReference type="GO" id="GO:0005737">
    <property type="term" value="C:cytoplasm"/>
    <property type="evidence" value="ECO:0007669"/>
    <property type="project" value="TreeGrafter"/>
</dbReference>
<dbReference type="AlphaFoldDB" id="A0A418VUL4"/>
<feature type="domain" description="Sulfatase N-terminal" evidence="3">
    <location>
        <begin position="7"/>
        <end position="371"/>
    </location>
</feature>
<gene>
    <name evidence="4" type="ORF">D3874_25505</name>
</gene>
<dbReference type="PANTHER" id="PTHR45953">
    <property type="entry name" value="IDURONATE 2-SULFATASE"/>
    <property type="match status" value="1"/>
</dbReference>
<protein>
    <submittedName>
        <fullName evidence="4">Sulfatase</fullName>
    </submittedName>
</protein>
<dbReference type="RefSeq" id="WP_119782867.1">
    <property type="nucleotide sequence ID" value="NZ_QYUK01000016.1"/>
</dbReference>
<dbReference type="Pfam" id="PF00884">
    <property type="entry name" value="Sulfatase"/>
    <property type="match status" value="1"/>
</dbReference>
<dbReference type="EMBL" id="QYUK01000016">
    <property type="protein sequence ID" value="RJF80823.1"/>
    <property type="molecule type" value="Genomic_DNA"/>
</dbReference>
<dbReference type="GO" id="GO:0008484">
    <property type="term" value="F:sulfuric ester hydrolase activity"/>
    <property type="evidence" value="ECO:0007669"/>
    <property type="project" value="TreeGrafter"/>
</dbReference>
<dbReference type="Gene3D" id="3.40.720.10">
    <property type="entry name" value="Alkaline Phosphatase, subunit A"/>
    <property type="match status" value="1"/>
</dbReference>
<evidence type="ECO:0000256" key="1">
    <source>
        <dbReference type="ARBA" id="ARBA00022723"/>
    </source>
</evidence>